<dbReference type="GO" id="GO:0003735">
    <property type="term" value="F:structural constituent of ribosome"/>
    <property type="evidence" value="ECO:0007669"/>
    <property type="project" value="InterPro"/>
</dbReference>
<dbReference type="InterPro" id="IPR004389">
    <property type="entry name" value="Ribosomal_uL18_bac-type"/>
</dbReference>
<evidence type="ECO:0000256" key="2">
    <source>
        <dbReference type="ARBA" id="ARBA00022730"/>
    </source>
</evidence>
<evidence type="ECO:0000256" key="5">
    <source>
        <dbReference type="ARBA" id="ARBA00023274"/>
    </source>
</evidence>
<accession>A0A1F5B4Y2</accession>
<dbReference type="GO" id="GO:0008097">
    <property type="term" value="F:5S rRNA binding"/>
    <property type="evidence" value="ECO:0007669"/>
    <property type="project" value="TreeGrafter"/>
</dbReference>
<dbReference type="EMBL" id="MEYK01000005">
    <property type="protein sequence ID" value="OGD25685.1"/>
    <property type="molecule type" value="Genomic_DNA"/>
</dbReference>
<evidence type="ECO:0000256" key="3">
    <source>
        <dbReference type="ARBA" id="ARBA00022884"/>
    </source>
</evidence>
<keyword evidence="4 7" id="KW-0689">Ribosomal protein</keyword>
<dbReference type="InterPro" id="IPR057268">
    <property type="entry name" value="Ribosomal_L18"/>
</dbReference>
<dbReference type="FunFam" id="3.30.420.100:FF:000001">
    <property type="entry name" value="50S ribosomal protein L18"/>
    <property type="match status" value="1"/>
</dbReference>
<dbReference type="Proteomes" id="UP000176431">
    <property type="component" value="Unassembled WGS sequence"/>
</dbReference>
<protein>
    <recommendedName>
        <fullName evidence="6 7">Large ribosomal subunit protein uL18</fullName>
    </recommendedName>
</protein>
<comment type="caution">
    <text evidence="8">The sequence shown here is derived from an EMBL/GenBank/DDBJ whole genome shotgun (WGS) entry which is preliminary data.</text>
</comment>
<comment type="similarity">
    <text evidence="1 7">Belongs to the universal ribosomal protein uL18 family.</text>
</comment>
<reference evidence="8 9" key="1">
    <citation type="journal article" date="2016" name="Nat. Commun.">
        <title>Thousands of microbial genomes shed light on interconnected biogeochemical processes in an aquifer system.</title>
        <authorList>
            <person name="Anantharaman K."/>
            <person name="Brown C.T."/>
            <person name="Hug L.A."/>
            <person name="Sharon I."/>
            <person name="Castelle C.J."/>
            <person name="Probst A.J."/>
            <person name="Thomas B.C."/>
            <person name="Singh A."/>
            <person name="Wilkins M.J."/>
            <person name="Karaoz U."/>
            <person name="Brodie E.L."/>
            <person name="Williams K.H."/>
            <person name="Hubbard S.S."/>
            <person name="Banfield J.F."/>
        </authorList>
    </citation>
    <scope>NUCLEOTIDE SEQUENCE [LARGE SCALE GENOMIC DNA]</scope>
</reference>
<evidence type="ECO:0000256" key="7">
    <source>
        <dbReference type="HAMAP-Rule" id="MF_01337"/>
    </source>
</evidence>
<dbReference type="PANTHER" id="PTHR12899">
    <property type="entry name" value="39S RIBOSOMAL PROTEIN L18, MITOCHONDRIAL"/>
    <property type="match status" value="1"/>
</dbReference>
<dbReference type="Pfam" id="PF00861">
    <property type="entry name" value="Ribosomal_L18p"/>
    <property type="match status" value="1"/>
</dbReference>
<dbReference type="Gene3D" id="3.30.420.100">
    <property type="match status" value="1"/>
</dbReference>
<dbReference type="HAMAP" id="MF_01337_B">
    <property type="entry name" value="Ribosomal_uL18_B"/>
    <property type="match status" value="1"/>
</dbReference>
<dbReference type="GO" id="GO:0022625">
    <property type="term" value="C:cytosolic large ribosomal subunit"/>
    <property type="evidence" value="ECO:0007669"/>
    <property type="project" value="TreeGrafter"/>
</dbReference>
<proteinExistence type="inferred from homology"/>
<sequence>MMTKQTKQLKRERRHRRVRAKIKGNLERPRLSVFKSNYHLYVQIINDNEGQTFAAASDKEIKLKNQTKKSIAYEVGKLIAKKAAEKNIANVVFDRGGYKFHGIILELAKGAKEGGLKF</sequence>
<comment type="function">
    <text evidence="7">This is one of the proteins that bind and probably mediate the attachment of the 5S RNA into the large ribosomal subunit, where it forms part of the central protuberance.</text>
</comment>
<dbReference type="AlphaFoldDB" id="A0A1F5B4Y2"/>
<dbReference type="CDD" id="cd00432">
    <property type="entry name" value="Ribosomal_L18_L5e"/>
    <property type="match status" value="1"/>
</dbReference>
<evidence type="ECO:0000313" key="8">
    <source>
        <dbReference type="EMBL" id="OGD25685.1"/>
    </source>
</evidence>
<dbReference type="InterPro" id="IPR005484">
    <property type="entry name" value="Ribosomal_uL18_bac/plant/anim"/>
</dbReference>
<keyword evidence="3 7" id="KW-0694">RNA-binding</keyword>
<evidence type="ECO:0000256" key="1">
    <source>
        <dbReference type="ARBA" id="ARBA00007116"/>
    </source>
</evidence>
<keyword evidence="2 7" id="KW-0699">rRNA-binding</keyword>
<dbReference type="PANTHER" id="PTHR12899:SF3">
    <property type="entry name" value="LARGE RIBOSOMAL SUBUNIT PROTEIN UL18M"/>
    <property type="match status" value="1"/>
</dbReference>
<keyword evidence="5 7" id="KW-0687">Ribonucleoprotein</keyword>
<dbReference type="NCBIfam" id="TIGR00060">
    <property type="entry name" value="L18_bact"/>
    <property type="match status" value="1"/>
</dbReference>
<evidence type="ECO:0000256" key="6">
    <source>
        <dbReference type="ARBA" id="ARBA00035197"/>
    </source>
</evidence>
<organism evidence="8 9">
    <name type="scientific">Candidatus Azambacteria bacterium RIFCSPHIGHO2_01_FULL_40_24</name>
    <dbReference type="NCBI Taxonomy" id="1797301"/>
    <lineage>
        <taxon>Bacteria</taxon>
        <taxon>Candidatus Azamiibacteriota</taxon>
    </lineage>
</organism>
<dbReference type="SUPFAM" id="SSF53137">
    <property type="entry name" value="Translational machinery components"/>
    <property type="match status" value="1"/>
</dbReference>
<evidence type="ECO:0000256" key="4">
    <source>
        <dbReference type="ARBA" id="ARBA00022980"/>
    </source>
</evidence>
<dbReference type="GO" id="GO:0006412">
    <property type="term" value="P:translation"/>
    <property type="evidence" value="ECO:0007669"/>
    <property type="project" value="UniProtKB-UniRule"/>
</dbReference>
<name>A0A1F5B4Y2_9BACT</name>
<gene>
    <name evidence="7" type="primary">rplR</name>
    <name evidence="8" type="ORF">A2819_02210</name>
</gene>
<comment type="subunit">
    <text evidence="7">Part of the 50S ribosomal subunit; part of the 5S rRNA/L5/L18/L25 subcomplex. Contacts the 5S and 23S rRNAs.</text>
</comment>
<evidence type="ECO:0000313" key="9">
    <source>
        <dbReference type="Proteomes" id="UP000176431"/>
    </source>
</evidence>